<sequence>MTMDSKIPYPLHWHKELTSSMPRDNGPPPPGVVKVNCDASFDASLNILGIAIVFRDSSGSIISGANMKVFTSFGHHCKGISMQIGT</sequence>
<dbReference type="Proteomes" id="UP001396334">
    <property type="component" value="Unassembled WGS sequence"/>
</dbReference>
<protein>
    <recommendedName>
        <fullName evidence="3">RNase H type-1 domain-containing protein</fullName>
    </recommendedName>
</protein>
<reference evidence="1 2" key="1">
    <citation type="journal article" date="2024" name="G3 (Bethesda)">
        <title>Genome assembly of Hibiscus sabdariffa L. provides insights into metabolisms of medicinal natural products.</title>
        <authorList>
            <person name="Kim T."/>
        </authorList>
    </citation>
    <scope>NUCLEOTIDE SEQUENCE [LARGE SCALE GENOMIC DNA]</scope>
    <source>
        <strain evidence="1">TK-2024</strain>
        <tissue evidence="1">Old leaves</tissue>
    </source>
</reference>
<keyword evidence="2" id="KW-1185">Reference proteome</keyword>
<accession>A0ABR2P8E8</accession>
<comment type="caution">
    <text evidence="1">The sequence shown here is derived from an EMBL/GenBank/DDBJ whole genome shotgun (WGS) entry which is preliminary data.</text>
</comment>
<organism evidence="1 2">
    <name type="scientific">Hibiscus sabdariffa</name>
    <name type="common">roselle</name>
    <dbReference type="NCBI Taxonomy" id="183260"/>
    <lineage>
        <taxon>Eukaryota</taxon>
        <taxon>Viridiplantae</taxon>
        <taxon>Streptophyta</taxon>
        <taxon>Embryophyta</taxon>
        <taxon>Tracheophyta</taxon>
        <taxon>Spermatophyta</taxon>
        <taxon>Magnoliopsida</taxon>
        <taxon>eudicotyledons</taxon>
        <taxon>Gunneridae</taxon>
        <taxon>Pentapetalae</taxon>
        <taxon>rosids</taxon>
        <taxon>malvids</taxon>
        <taxon>Malvales</taxon>
        <taxon>Malvaceae</taxon>
        <taxon>Malvoideae</taxon>
        <taxon>Hibiscus</taxon>
    </lineage>
</organism>
<evidence type="ECO:0000313" key="2">
    <source>
        <dbReference type="Proteomes" id="UP001396334"/>
    </source>
</evidence>
<dbReference type="EMBL" id="JBBPBN010000075">
    <property type="protein sequence ID" value="KAK8984718.1"/>
    <property type="molecule type" value="Genomic_DNA"/>
</dbReference>
<evidence type="ECO:0008006" key="3">
    <source>
        <dbReference type="Google" id="ProtNLM"/>
    </source>
</evidence>
<name>A0ABR2P8E8_9ROSI</name>
<gene>
    <name evidence="1" type="ORF">V6N11_020034</name>
</gene>
<proteinExistence type="predicted"/>
<evidence type="ECO:0000313" key="1">
    <source>
        <dbReference type="EMBL" id="KAK8984718.1"/>
    </source>
</evidence>